<dbReference type="InterPro" id="IPR016187">
    <property type="entry name" value="CTDL_fold"/>
</dbReference>
<evidence type="ECO:0000259" key="7">
    <source>
        <dbReference type="PROSITE" id="PS50853"/>
    </source>
</evidence>
<feature type="domain" description="Ig-like" evidence="6">
    <location>
        <begin position="590"/>
        <end position="681"/>
    </location>
</feature>
<dbReference type="AlphaFoldDB" id="A0AAN9ASX6"/>
<name>A0AAN9ASX6_9CAEN</name>
<sequence>MRGVSSRDGWLWFATVVTWIMSVSAQAYDCPLGWEKFSIHCYRFVFHPVRTYQLAARACQFDGAYLLSVNSEEEHQFISQWLTDNDMNRANRWWTSGIGAKETLQWEGDGTATAPDQANKWEDRTLEEQSTLHIIYKFTVQTNTFQWSRQYPNETSPYVCEITLQESFRINQARRDHSFGTDLSDPEAVPRGPQMTVLPRSLVVVGRIESVYLECVAQANPAATYAWYTITSQGVQTINTDLDPRYSLTNGRFTIQNPDEIKDAGDLYCTAENRFGMIRSSPVSLAFGYLGEFSNDPPGAVRADQYQGTYIDCNPPRYNPAISFQWYKGPGANFLRTDLNTYQFVSYNGRLYFSETQLADAGQYHCVVTLTAPLGQEVATLQPPSGTSLGIELIIRGDTATNFGPTIHNDFPAVFPTPALRGTQLRVECFAYGRLPLYYTWSRDNGPIPGKAQYQEEGRVLLIPDAQLEDSGNYTCRVERGTRASDVKTLSLAVEAVPFLIFPLRDQHVDINSSFSIRCEAMGVPLPTYSWYKNGQPLTSTLGDVEVSGNVVTFSKANAEKHNGMYECSTVNVYGSAVSSAQVRVLRFKPNFSKRPVDSTQMATVGGNATIICQPEAAPQPTITWSNNDRPLGLTPGAEARVMLLENGNLLLSQVQLSDQGKYTCTAENSAGSASSSGLLTVVSRTTITVPPVKTQVIVNNTVFLSCEASYDQRHHDLIYSWAFNGYLIDVDKEVHYQKVRRQGLNGLYVRDAQFIHEGQYECIATTVDDKARISARLTVLGPPSEPAGLHGRNDGSDVILSWVPGADRGGSILFYVIELRSNFFPVWRVKMEDVRAADTLDPQYPDQRTLRVSDLSPGSSYAFRVMAVNKYGVGDTSLPSPLYKIPDAPPKVAPGNIEYRISTVGTLAFMWKKLNDEDLTGEGRGYKLYWRLKSQDVVRDSLWQEGRVDYTQNEFITVVGADNYWLEYEVKVAAFNSLGQGPNSSVVVIMSQEDLPLATPMNVWGEDYNATAIMVYWDKVTNTRQYMKGKLWGFQINYWWESDPGFLMSVNIYCDDCEGGMVLGLDPNDDYWVNVQTFNTAGLGPKGEDYRISTLLNPPLLYPEYVTVNSHEGNSVYVEWRGVPIGLLEDSLMGYKLRWWPATENIRTANDTVIAGKRTWGVIKGVKEGTVYALRVLGYNAGGDGKKSPTAYFTLEGMVVYNPQTTEILATGSYVRASIWILLLGCILSGILH</sequence>
<feature type="domain" description="Ig-like" evidence="6">
    <location>
        <begin position="298"/>
        <end position="382"/>
    </location>
</feature>
<evidence type="ECO:0000256" key="4">
    <source>
        <dbReference type="SAM" id="SignalP"/>
    </source>
</evidence>
<feature type="chain" id="PRO_5042907448" evidence="4">
    <location>
        <begin position="26"/>
        <end position="1234"/>
    </location>
</feature>
<organism evidence="8 9">
    <name type="scientific">Littorina saxatilis</name>
    <dbReference type="NCBI Taxonomy" id="31220"/>
    <lineage>
        <taxon>Eukaryota</taxon>
        <taxon>Metazoa</taxon>
        <taxon>Spiralia</taxon>
        <taxon>Lophotrochozoa</taxon>
        <taxon>Mollusca</taxon>
        <taxon>Gastropoda</taxon>
        <taxon>Caenogastropoda</taxon>
        <taxon>Littorinimorpha</taxon>
        <taxon>Littorinoidea</taxon>
        <taxon>Littorinidae</taxon>
        <taxon>Littorina</taxon>
    </lineage>
</organism>
<dbReference type="FunFam" id="2.60.40.10:FF:000028">
    <property type="entry name" value="Neuronal cell adhesion molecule"/>
    <property type="match status" value="1"/>
</dbReference>
<dbReference type="InterPro" id="IPR003961">
    <property type="entry name" value="FN3_dom"/>
</dbReference>
<dbReference type="InterPro" id="IPR036179">
    <property type="entry name" value="Ig-like_dom_sf"/>
</dbReference>
<dbReference type="FunFam" id="2.60.40.10:FF:000032">
    <property type="entry name" value="palladin isoform X1"/>
    <property type="match status" value="1"/>
</dbReference>
<dbReference type="CDD" id="cd00037">
    <property type="entry name" value="CLECT"/>
    <property type="match status" value="1"/>
</dbReference>
<dbReference type="InterPro" id="IPR013783">
    <property type="entry name" value="Ig-like_fold"/>
</dbReference>
<feature type="domain" description="Ig-like" evidence="6">
    <location>
        <begin position="686"/>
        <end position="779"/>
    </location>
</feature>
<feature type="domain" description="C-type lectin" evidence="5">
    <location>
        <begin position="37"/>
        <end position="161"/>
    </location>
</feature>
<dbReference type="EMBL" id="JBAMIC010000021">
    <property type="protein sequence ID" value="KAK7092346.1"/>
    <property type="molecule type" value="Genomic_DNA"/>
</dbReference>
<dbReference type="SMART" id="SM00409">
    <property type="entry name" value="IG"/>
    <property type="match status" value="6"/>
</dbReference>
<evidence type="ECO:0000259" key="5">
    <source>
        <dbReference type="PROSITE" id="PS50041"/>
    </source>
</evidence>
<feature type="domain" description="Fibronectin type-III" evidence="7">
    <location>
        <begin position="783"/>
        <end position="889"/>
    </location>
</feature>
<dbReference type="PROSITE" id="PS50835">
    <property type="entry name" value="IG_LIKE"/>
    <property type="match status" value="6"/>
</dbReference>
<dbReference type="SUPFAM" id="SSF49265">
    <property type="entry name" value="Fibronectin type III"/>
    <property type="match status" value="2"/>
</dbReference>
<reference evidence="8 9" key="1">
    <citation type="submission" date="2024-02" db="EMBL/GenBank/DDBJ databases">
        <title>Chromosome-scale genome assembly of the rough periwinkle Littorina saxatilis.</title>
        <authorList>
            <person name="De Jode A."/>
            <person name="Faria R."/>
            <person name="Formenti G."/>
            <person name="Sims Y."/>
            <person name="Smith T.P."/>
            <person name="Tracey A."/>
            <person name="Wood J.M.D."/>
            <person name="Zagrodzka Z.B."/>
            <person name="Johannesson K."/>
            <person name="Butlin R.K."/>
            <person name="Leder E.H."/>
        </authorList>
    </citation>
    <scope>NUCLEOTIDE SEQUENCE [LARGE SCALE GENOMIC DNA]</scope>
    <source>
        <strain evidence="8">Snail1</strain>
        <tissue evidence="8">Muscle</tissue>
    </source>
</reference>
<dbReference type="InterPro" id="IPR036116">
    <property type="entry name" value="FN3_sf"/>
</dbReference>
<dbReference type="PANTHER" id="PTHR44170:SF6">
    <property type="entry name" value="CONTACTIN"/>
    <property type="match status" value="1"/>
</dbReference>
<dbReference type="Pfam" id="PF00059">
    <property type="entry name" value="Lectin_C"/>
    <property type="match status" value="1"/>
</dbReference>
<comment type="caution">
    <text evidence="8">The sequence shown here is derived from an EMBL/GenBank/DDBJ whole genome shotgun (WGS) entry which is preliminary data.</text>
</comment>
<evidence type="ECO:0000259" key="6">
    <source>
        <dbReference type="PROSITE" id="PS50835"/>
    </source>
</evidence>
<dbReference type="Gene3D" id="3.10.100.10">
    <property type="entry name" value="Mannose-Binding Protein A, subunit A"/>
    <property type="match status" value="1"/>
</dbReference>
<dbReference type="Pfam" id="PF07679">
    <property type="entry name" value="I-set"/>
    <property type="match status" value="1"/>
</dbReference>
<feature type="domain" description="Fibronectin type-III" evidence="7">
    <location>
        <begin position="1103"/>
        <end position="1199"/>
    </location>
</feature>
<dbReference type="SMART" id="SM00034">
    <property type="entry name" value="CLECT"/>
    <property type="match status" value="1"/>
</dbReference>
<accession>A0AAN9ASX6</accession>
<dbReference type="GO" id="GO:0098609">
    <property type="term" value="P:cell-cell adhesion"/>
    <property type="evidence" value="ECO:0007669"/>
    <property type="project" value="TreeGrafter"/>
</dbReference>
<keyword evidence="4" id="KW-0732">Signal</keyword>
<evidence type="ECO:0000313" key="9">
    <source>
        <dbReference type="Proteomes" id="UP001374579"/>
    </source>
</evidence>
<dbReference type="SUPFAM" id="SSF56436">
    <property type="entry name" value="C-type lectin-like"/>
    <property type="match status" value="1"/>
</dbReference>
<keyword evidence="9" id="KW-1185">Reference proteome</keyword>
<dbReference type="InterPro" id="IPR003599">
    <property type="entry name" value="Ig_sub"/>
</dbReference>
<evidence type="ECO:0000313" key="8">
    <source>
        <dbReference type="EMBL" id="KAK7092346.1"/>
    </source>
</evidence>
<feature type="domain" description="Fibronectin type-III" evidence="7">
    <location>
        <begin position="1000"/>
        <end position="1098"/>
    </location>
</feature>
<dbReference type="PANTHER" id="PTHR44170">
    <property type="entry name" value="PROTEIN SIDEKICK"/>
    <property type="match status" value="1"/>
</dbReference>
<keyword evidence="2" id="KW-1015">Disulfide bond</keyword>
<feature type="domain" description="Ig-like" evidence="6">
    <location>
        <begin position="412"/>
        <end position="491"/>
    </location>
</feature>
<evidence type="ECO:0000256" key="3">
    <source>
        <dbReference type="ARBA" id="ARBA00023319"/>
    </source>
</evidence>
<dbReference type="SUPFAM" id="SSF48726">
    <property type="entry name" value="Immunoglobulin"/>
    <property type="match status" value="6"/>
</dbReference>
<dbReference type="CDD" id="cd00063">
    <property type="entry name" value="FN3"/>
    <property type="match status" value="4"/>
</dbReference>
<dbReference type="InterPro" id="IPR001304">
    <property type="entry name" value="C-type_lectin-like"/>
</dbReference>
<feature type="domain" description="Ig-like" evidence="6">
    <location>
        <begin position="193"/>
        <end position="284"/>
    </location>
</feature>
<feature type="domain" description="Fibronectin type-III" evidence="7">
    <location>
        <begin position="894"/>
        <end position="995"/>
    </location>
</feature>
<protein>
    <submittedName>
        <fullName evidence="8">Uncharacterized protein</fullName>
    </submittedName>
</protein>
<dbReference type="PROSITE" id="PS50853">
    <property type="entry name" value="FN3"/>
    <property type="match status" value="4"/>
</dbReference>
<dbReference type="Pfam" id="PF13927">
    <property type="entry name" value="Ig_3"/>
    <property type="match status" value="2"/>
</dbReference>
<dbReference type="GO" id="GO:0005886">
    <property type="term" value="C:plasma membrane"/>
    <property type="evidence" value="ECO:0007669"/>
    <property type="project" value="TreeGrafter"/>
</dbReference>
<dbReference type="PROSITE" id="PS50041">
    <property type="entry name" value="C_TYPE_LECTIN_2"/>
    <property type="match status" value="1"/>
</dbReference>
<feature type="signal peptide" evidence="4">
    <location>
        <begin position="1"/>
        <end position="25"/>
    </location>
</feature>
<dbReference type="InterPro" id="IPR016186">
    <property type="entry name" value="C-type_lectin-like/link_sf"/>
</dbReference>
<dbReference type="SMART" id="SM00060">
    <property type="entry name" value="FN3"/>
    <property type="match status" value="4"/>
</dbReference>
<dbReference type="InterPro" id="IPR003598">
    <property type="entry name" value="Ig_sub2"/>
</dbReference>
<keyword evidence="3" id="KW-0393">Immunoglobulin domain</keyword>
<gene>
    <name evidence="8" type="ORF">V1264_008100</name>
</gene>
<evidence type="ECO:0000256" key="2">
    <source>
        <dbReference type="ARBA" id="ARBA00023157"/>
    </source>
</evidence>
<dbReference type="Pfam" id="PF00041">
    <property type="entry name" value="fn3"/>
    <property type="match status" value="2"/>
</dbReference>
<dbReference type="GO" id="GO:0007411">
    <property type="term" value="P:axon guidance"/>
    <property type="evidence" value="ECO:0007669"/>
    <property type="project" value="TreeGrafter"/>
</dbReference>
<dbReference type="FunFam" id="2.60.40.10:FF:000052">
    <property type="entry name" value="Contactin 1"/>
    <property type="match status" value="1"/>
</dbReference>
<proteinExistence type="predicted"/>
<feature type="domain" description="Ig-like" evidence="6">
    <location>
        <begin position="498"/>
        <end position="584"/>
    </location>
</feature>
<dbReference type="Gene3D" id="2.60.40.10">
    <property type="entry name" value="Immunoglobulins"/>
    <property type="match status" value="10"/>
</dbReference>
<dbReference type="Proteomes" id="UP001374579">
    <property type="component" value="Unassembled WGS sequence"/>
</dbReference>
<dbReference type="InterPro" id="IPR013098">
    <property type="entry name" value="Ig_I-set"/>
</dbReference>
<keyword evidence="1" id="KW-0677">Repeat</keyword>
<dbReference type="InterPro" id="IPR007110">
    <property type="entry name" value="Ig-like_dom"/>
</dbReference>
<evidence type="ECO:0000256" key="1">
    <source>
        <dbReference type="ARBA" id="ARBA00022737"/>
    </source>
</evidence>
<dbReference type="GO" id="GO:0030424">
    <property type="term" value="C:axon"/>
    <property type="evidence" value="ECO:0007669"/>
    <property type="project" value="TreeGrafter"/>
</dbReference>
<dbReference type="SMART" id="SM00408">
    <property type="entry name" value="IGc2"/>
    <property type="match status" value="5"/>
</dbReference>